<evidence type="ECO:0000256" key="6">
    <source>
        <dbReference type="SAM" id="MobiDB-lite"/>
    </source>
</evidence>
<gene>
    <name evidence="9" type="ORF">Cvel_15340</name>
</gene>
<comment type="similarity">
    <text evidence="1">Belongs to the aspartate/ornithine carbamoyltransferase superfamily. OTCase family.</text>
</comment>
<proteinExistence type="inferred from homology"/>
<dbReference type="HAMAP" id="MF_01109">
    <property type="entry name" value="OTCase"/>
    <property type="match status" value="1"/>
</dbReference>
<dbReference type="EMBL" id="CDMZ01000143">
    <property type="protein sequence ID" value="CEM07734.1"/>
    <property type="molecule type" value="Genomic_DNA"/>
</dbReference>
<dbReference type="PRINTS" id="PR00102">
    <property type="entry name" value="OTCASE"/>
</dbReference>
<dbReference type="InterPro" id="IPR006132">
    <property type="entry name" value="Asp/Orn_carbamoyltranf_P-bd"/>
</dbReference>
<evidence type="ECO:0000313" key="9">
    <source>
        <dbReference type="EMBL" id="CEM07734.1"/>
    </source>
</evidence>
<feature type="region of interest" description="Disordered" evidence="6">
    <location>
        <begin position="1"/>
        <end position="32"/>
    </location>
</feature>
<dbReference type="AlphaFoldDB" id="A0A0G4F667"/>
<keyword evidence="3 5" id="KW-0808">Transferase</keyword>
<evidence type="ECO:0000259" key="7">
    <source>
        <dbReference type="Pfam" id="PF00185"/>
    </source>
</evidence>
<dbReference type="Gene3D" id="3.40.50.1370">
    <property type="entry name" value="Aspartate/ornithine carbamoyltransferase"/>
    <property type="match status" value="2"/>
</dbReference>
<dbReference type="Pfam" id="PF02729">
    <property type="entry name" value="OTCace_N"/>
    <property type="match status" value="1"/>
</dbReference>
<evidence type="ECO:0000259" key="8">
    <source>
        <dbReference type="Pfam" id="PF02729"/>
    </source>
</evidence>
<dbReference type="InterPro" id="IPR036901">
    <property type="entry name" value="Asp/Orn_carbamoylTrfase_sf"/>
</dbReference>
<dbReference type="GO" id="GO:0042450">
    <property type="term" value="P:L-arginine biosynthetic process via ornithine"/>
    <property type="evidence" value="ECO:0007669"/>
    <property type="project" value="TreeGrafter"/>
</dbReference>
<accession>A0A0G4F667</accession>
<organism evidence="9">
    <name type="scientific">Chromera velia CCMP2878</name>
    <dbReference type="NCBI Taxonomy" id="1169474"/>
    <lineage>
        <taxon>Eukaryota</taxon>
        <taxon>Sar</taxon>
        <taxon>Alveolata</taxon>
        <taxon>Colpodellida</taxon>
        <taxon>Chromeraceae</taxon>
        <taxon>Chromera</taxon>
    </lineage>
</organism>
<dbReference type="SUPFAM" id="SSF53671">
    <property type="entry name" value="Aspartate/ornithine carbamoyltransferase"/>
    <property type="match status" value="1"/>
</dbReference>
<reference evidence="9" key="1">
    <citation type="submission" date="2014-11" db="EMBL/GenBank/DDBJ databases">
        <authorList>
            <person name="Otto D Thomas"/>
            <person name="Naeem Raeece"/>
        </authorList>
    </citation>
    <scope>NUCLEOTIDE SEQUENCE</scope>
</reference>
<evidence type="ECO:0000256" key="2">
    <source>
        <dbReference type="ARBA" id="ARBA00013007"/>
    </source>
</evidence>
<feature type="domain" description="Aspartate/ornithine carbamoyltransferase Asp/Orn-binding" evidence="7">
    <location>
        <begin position="208"/>
        <end position="380"/>
    </location>
</feature>
<feature type="compositionally biased region" description="Polar residues" evidence="6">
    <location>
        <begin position="1"/>
        <end position="14"/>
    </location>
</feature>
<evidence type="ECO:0000256" key="5">
    <source>
        <dbReference type="RuleBase" id="RU003634"/>
    </source>
</evidence>
<dbReference type="GO" id="GO:0016597">
    <property type="term" value="F:amino acid binding"/>
    <property type="evidence" value="ECO:0007669"/>
    <property type="project" value="InterPro"/>
</dbReference>
<dbReference type="PANTHER" id="PTHR45753:SF2">
    <property type="entry name" value="ORNITHINE CARBAMOYLTRANSFERASE"/>
    <property type="match status" value="1"/>
</dbReference>
<dbReference type="InterPro" id="IPR002292">
    <property type="entry name" value="Orn/put_carbamltrans"/>
</dbReference>
<dbReference type="PhylomeDB" id="A0A0G4F667"/>
<dbReference type="EC" id="2.1.3.3" evidence="2"/>
<dbReference type="NCBIfam" id="TIGR00658">
    <property type="entry name" value="orni_carb_tr"/>
    <property type="match status" value="1"/>
</dbReference>
<dbReference type="GO" id="GO:0019240">
    <property type="term" value="P:citrulline biosynthetic process"/>
    <property type="evidence" value="ECO:0007669"/>
    <property type="project" value="TreeGrafter"/>
</dbReference>
<dbReference type="VEuPathDB" id="CryptoDB:Cvel_15340"/>
<sequence>MSVTGTLSRTNSASVLPARSPVPGTTRPPTPLKELRCAPSLEELKTKPVRVGLKDRSCLTLLDYTREEISFLLELAEALKFRRKVRRSDQIENPLLRSKNVALIFEKDSTRTRCAFEVACYDEGAKVTNLNSASSHIGKKESVEDTGKTLGRMFDGLQYRGKMQETVQTLAKVAGVPVFNGLTDWYHPTQALADLLTIREMSRQPFEKTRVCFVGDVRNNVSFSLAAACAKLGLKFVGVGPLEYQFTADQMATLRAVCAKSKGGSVSQTSDLEGVRGATVVYTDVWVSMGDETETEERIKALLPYKVDRSLMDMTGNDRCLFMHCLPSFHDLNTATALSVFDSTGLRELEVSDEVFRSPQSVVFDQAENRLHTIKALMVASLSDEF</sequence>
<dbReference type="InterPro" id="IPR024904">
    <property type="entry name" value="OTCase_ArgI"/>
</dbReference>
<evidence type="ECO:0000256" key="1">
    <source>
        <dbReference type="ARBA" id="ARBA00007805"/>
    </source>
</evidence>
<dbReference type="PANTHER" id="PTHR45753">
    <property type="entry name" value="ORNITHINE CARBAMOYLTRANSFERASE, MITOCHONDRIAL"/>
    <property type="match status" value="1"/>
</dbReference>
<comment type="catalytic activity">
    <reaction evidence="4">
        <text>carbamoyl phosphate + L-ornithine = L-citrulline + phosphate + H(+)</text>
        <dbReference type="Rhea" id="RHEA:19513"/>
        <dbReference type="ChEBI" id="CHEBI:15378"/>
        <dbReference type="ChEBI" id="CHEBI:43474"/>
        <dbReference type="ChEBI" id="CHEBI:46911"/>
        <dbReference type="ChEBI" id="CHEBI:57743"/>
        <dbReference type="ChEBI" id="CHEBI:58228"/>
        <dbReference type="EC" id="2.1.3.3"/>
    </reaction>
</comment>
<dbReference type="PRINTS" id="PR00100">
    <property type="entry name" value="AOTCASE"/>
</dbReference>
<dbReference type="PROSITE" id="PS00097">
    <property type="entry name" value="CARBAMOYLTRANSFERASE"/>
    <property type="match status" value="1"/>
</dbReference>
<dbReference type="Pfam" id="PF00185">
    <property type="entry name" value="OTCace"/>
    <property type="match status" value="1"/>
</dbReference>
<name>A0A0G4F667_9ALVE</name>
<protein>
    <recommendedName>
        <fullName evidence="2">ornithine carbamoyltransferase</fullName>
        <ecNumber evidence="2">2.1.3.3</ecNumber>
    </recommendedName>
</protein>
<dbReference type="GO" id="GO:0004585">
    <property type="term" value="F:ornithine carbamoyltransferase activity"/>
    <property type="evidence" value="ECO:0007669"/>
    <property type="project" value="UniProtKB-EC"/>
</dbReference>
<evidence type="ECO:0000256" key="3">
    <source>
        <dbReference type="ARBA" id="ARBA00022679"/>
    </source>
</evidence>
<dbReference type="InterPro" id="IPR006131">
    <property type="entry name" value="Asp_carbamoyltransf_Asp/Orn-bd"/>
</dbReference>
<feature type="domain" description="Aspartate/ornithine carbamoyltransferase carbamoyl-P binding" evidence="8">
    <location>
        <begin position="56"/>
        <end position="200"/>
    </location>
</feature>
<evidence type="ECO:0000256" key="4">
    <source>
        <dbReference type="ARBA" id="ARBA00048772"/>
    </source>
</evidence>
<dbReference type="InterPro" id="IPR006130">
    <property type="entry name" value="Asp/Orn_carbamoylTrfase"/>
</dbReference>